<evidence type="ECO:0000259" key="16">
    <source>
        <dbReference type="SMART" id="SM00962"/>
    </source>
</evidence>
<keyword evidence="8" id="KW-0653">Protein transport</keyword>
<feature type="region of interest" description="Disordered" evidence="14">
    <location>
        <begin position="72"/>
        <end position="96"/>
    </location>
</feature>
<dbReference type="CDD" id="cd17873">
    <property type="entry name" value="FlhF"/>
    <property type="match status" value="1"/>
</dbReference>
<dbReference type="AlphaFoldDB" id="A0A1U9JX16"/>
<evidence type="ECO:0000256" key="8">
    <source>
        <dbReference type="ARBA" id="ARBA00022927"/>
    </source>
</evidence>
<dbReference type="Proteomes" id="UP000189369">
    <property type="component" value="Chromosome"/>
</dbReference>
<dbReference type="EMBL" id="CP019697">
    <property type="protein sequence ID" value="AQS50333.1"/>
    <property type="molecule type" value="Genomic_DNA"/>
</dbReference>
<evidence type="ECO:0000256" key="10">
    <source>
        <dbReference type="ARBA" id="ARBA00023136"/>
    </source>
</evidence>
<dbReference type="KEGG" id="phn:PAEH1_00070"/>
<sequence length="805" mass="88811">MNISRFFGATSREAMRQVRLALGPDALIVSNKRVNGGVEILAADGTTEPEALAPAAPVTPSAAKSMYESMRVDSAPAEAPHTERASMVPPPRQAATAPTQELMTAISSLKGSLEGRIEELLWSNELRANSNQLTLFQNLLAFGFSTALLRAMLKRLPPNLSLRAAMQWVRKELDSHLPVLKNEHHLWQPGLALALVGPTGVGKTTTLAKLAARAVRQFGAEQVVLITTDTYRIGADTQLKIYADLLHVPIHVVRNAQELRQIMLGLRADQVILIDNVGVSQRDKYVQDQAAMLASAGRRIQRLLVLNAASHGDTLDEVARTYSKDGGSPLAGCVISKVDEASRLGAALDVALRYQLPIHYVSDGQRVPENLRFLNASQLVDMALAKSPNSRVLFAPTTADLAALMTASEVQEQAQHQHAANQDHMIKQVLALSHLADENIDVLRQIISQVDQHAMSATAFDFWRATKPDQARPDLAQWAQNQLRSAVLEATELAPEAPVVMHHIKQRLTGAQSQLYASLVGASTGQLLAMPLLQLSDKKTWYANSGIHKSAPKTPRFELAHALQWAQDHTPPAQVVHWVEEHNNQWWGQWADTHTNVMAMVAPATRCWHVDGHSTPAAISKNLEFYALNYPKMALPYQLLAGMSGTVVSFWYAQAPVELRTRGGQTQHVNLFVLQALNAQTLKEVKTFYCFCLLDRQLSSTPEQLAKWVLQHVEAKNLLRAVGRAYHNRPLQTYAKQQQLPTAYGLELAALFGATAWELDQYKELASVRRVLEQLIGPNAVNQSQIPSSLLKLWNLKDLLQTQHG</sequence>
<comment type="function">
    <text evidence="12">Necessary for flagellar biosynthesis. May be involved in translocation of the flagellum.</text>
</comment>
<dbReference type="STRING" id="643674.PAEH1_00070"/>
<dbReference type="GO" id="GO:0003924">
    <property type="term" value="F:GTPase activity"/>
    <property type="evidence" value="ECO:0007669"/>
    <property type="project" value="UniProtKB-UniRule"/>
</dbReference>
<reference evidence="17 18" key="1">
    <citation type="submission" date="2017-01" db="EMBL/GenBank/DDBJ databases">
        <title>Complete Genome Sequence of Paenalcaligenes hominis, Isolated from a paraplegic Patient with neurogenic bladder.</title>
        <authorList>
            <person name="Mukhopadhyay R."/>
            <person name="Joaquin J."/>
            <person name="Hogue R."/>
            <person name="Kilaru A."/>
            <person name="Jospin G."/>
            <person name="Mars K."/>
            <person name="Eisen J.A."/>
            <person name="Chaturvedi V."/>
        </authorList>
    </citation>
    <scope>NUCLEOTIDE SEQUENCE [LARGE SCALE GENOMIC DNA]</scope>
    <source>
        <strain evidence="17 18">15S00501</strain>
    </source>
</reference>
<dbReference type="Pfam" id="PF00448">
    <property type="entry name" value="SRP54"/>
    <property type="match status" value="1"/>
</dbReference>
<evidence type="ECO:0000256" key="9">
    <source>
        <dbReference type="ARBA" id="ARBA00023134"/>
    </source>
</evidence>
<keyword evidence="17" id="KW-0966">Cell projection</keyword>
<evidence type="ECO:0000256" key="5">
    <source>
        <dbReference type="ARBA" id="ARBA00022475"/>
    </source>
</evidence>
<evidence type="ECO:0000256" key="11">
    <source>
        <dbReference type="ARBA" id="ARBA00023225"/>
    </source>
</evidence>
<evidence type="ECO:0000256" key="3">
    <source>
        <dbReference type="ARBA" id="ARBA00014919"/>
    </source>
</evidence>
<keyword evidence="9" id="KW-0342">GTP-binding</keyword>
<dbReference type="GO" id="GO:0044781">
    <property type="term" value="P:bacterial-type flagellum organization"/>
    <property type="evidence" value="ECO:0007669"/>
    <property type="project" value="UniProtKB-UniRule"/>
</dbReference>
<keyword evidence="17" id="KW-0282">Flagellum</keyword>
<proteinExistence type="inferred from homology"/>
<evidence type="ECO:0000256" key="6">
    <source>
        <dbReference type="ARBA" id="ARBA00022741"/>
    </source>
</evidence>
<dbReference type="FunFam" id="3.40.50.300:FF:000695">
    <property type="entry name" value="Flagellar biosynthesis regulator FlhF"/>
    <property type="match status" value="1"/>
</dbReference>
<evidence type="ECO:0000256" key="13">
    <source>
        <dbReference type="NCBIfam" id="TIGR03499"/>
    </source>
</evidence>
<keyword evidence="17" id="KW-0969">Cilium</keyword>
<evidence type="ECO:0000259" key="15">
    <source>
        <dbReference type="SMART" id="SM00382"/>
    </source>
</evidence>
<keyword evidence="5" id="KW-1003">Cell membrane</keyword>
<dbReference type="PANTHER" id="PTHR43134">
    <property type="entry name" value="SIGNAL RECOGNITION PARTICLE RECEPTOR SUBUNIT ALPHA"/>
    <property type="match status" value="1"/>
</dbReference>
<dbReference type="InterPro" id="IPR003593">
    <property type="entry name" value="AAA+_ATPase"/>
</dbReference>
<keyword evidence="11" id="KW-1006">Bacterial flagellum protein export</keyword>
<dbReference type="SMART" id="SM00962">
    <property type="entry name" value="SRP54"/>
    <property type="match status" value="1"/>
</dbReference>
<gene>
    <name evidence="17" type="ORF">PAEH1_00070</name>
</gene>
<dbReference type="InterPro" id="IPR000897">
    <property type="entry name" value="SRP54_GTPase_dom"/>
</dbReference>
<evidence type="ECO:0000256" key="2">
    <source>
        <dbReference type="ARBA" id="ARBA00008531"/>
    </source>
</evidence>
<name>A0A1U9JX16_9BURK</name>
<keyword evidence="7" id="KW-1005">Bacterial flagellum biogenesis</keyword>
<keyword evidence="10" id="KW-0472">Membrane</keyword>
<dbReference type="GO" id="GO:0005047">
    <property type="term" value="F:signal recognition particle binding"/>
    <property type="evidence" value="ECO:0007669"/>
    <property type="project" value="TreeGrafter"/>
</dbReference>
<comment type="similarity">
    <text evidence="2">Belongs to the GTP-binding SRP family.</text>
</comment>
<dbReference type="Gene3D" id="3.40.50.300">
    <property type="entry name" value="P-loop containing nucleotide triphosphate hydrolases"/>
    <property type="match status" value="1"/>
</dbReference>
<dbReference type="SUPFAM" id="SSF52540">
    <property type="entry name" value="P-loop containing nucleoside triphosphate hydrolases"/>
    <property type="match status" value="1"/>
</dbReference>
<dbReference type="InterPro" id="IPR020006">
    <property type="entry name" value="FlhF"/>
</dbReference>
<protein>
    <recommendedName>
        <fullName evidence="3 13">Flagellar biosynthesis protein FlhF</fullName>
    </recommendedName>
</protein>
<evidence type="ECO:0000313" key="18">
    <source>
        <dbReference type="Proteomes" id="UP000189369"/>
    </source>
</evidence>
<dbReference type="SMART" id="SM00382">
    <property type="entry name" value="AAA"/>
    <property type="match status" value="1"/>
</dbReference>
<dbReference type="GO" id="GO:0006614">
    <property type="term" value="P:SRP-dependent cotranslational protein targeting to membrane"/>
    <property type="evidence" value="ECO:0007669"/>
    <property type="project" value="UniProtKB-UniRule"/>
</dbReference>
<dbReference type="InterPro" id="IPR027417">
    <property type="entry name" value="P-loop_NTPase"/>
</dbReference>
<dbReference type="GO" id="GO:0015031">
    <property type="term" value="P:protein transport"/>
    <property type="evidence" value="ECO:0007669"/>
    <property type="project" value="UniProtKB-KW"/>
</dbReference>
<evidence type="ECO:0000256" key="4">
    <source>
        <dbReference type="ARBA" id="ARBA00022448"/>
    </source>
</evidence>
<organism evidence="17 18">
    <name type="scientific">Paenalcaligenes hominis</name>
    <dbReference type="NCBI Taxonomy" id="643674"/>
    <lineage>
        <taxon>Bacteria</taxon>
        <taxon>Pseudomonadati</taxon>
        <taxon>Pseudomonadota</taxon>
        <taxon>Betaproteobacteria</taxon>
        <taxon>Burkholderiales</taxon>
        <taxon>Alcaligenaceae</taxon>
        <taxon>Paenalcaligenes</taxon>
    </lineage>
</organism>
<dbReference type="GO" id="GO:0005525">
    <property type="term" value="F:GTP binding"/>
    <property type="evidence" value="ECO:0007669"/>
    <property type="project" value="UniProtKB-UniRule"/>
</dbReference>
<dbReference type="NCBIfam" id="TIGR03499">
    <property type="entry name" value="FlhF"/>
    <property type="match status" value="1"/>
</dbReference>
<dbReference type="InterPro" id="IPR047040">
    <property type="entry name" value="FlhF__GTPase_dom"/>
</dbReference>
<dbReference type="OrthoDB" id="9778554at2"/>
<dbReference type="GO" id="GO:0005886">
    <property type="term" value="C:plasma membrane"/>
    <property type="evidence" value="ECO:0007669"/>
    <property type="project" value="UniProtKB-SubCell"/>
</dbReference>
<dbReference type="PANTHER" id="PTHR43134:SF3">
    <property type="entry name" value="FLAGELLAR BIOSYNTHESIS PROTEIN FLHF"/>
    <property type="match status" value="1"/>
</dbReference>
<feature type="domain" description="SRP54-type proteins GTP-binding" evidence="16">
    <location>
        <begin position="190"/>
        <end position="385"/>
    </location>
</feature>
<comment type="subcellular location">
    <subcellularLocation>
        <location evidence="1">Cell membrane</location>
        <topology evidence="1">Peripheral membrane protein</topology>
        <orientation evidence="1">Cytoplasmic side</orientation>
    </subcellularLocation>
</comment>
<evidence type="ECO:0000256" key="12">
    <source>
        <dbReference type="ARBA" id="ARBA00025337"/>
    </source>
</evidence>
<evidence type="ECO:0000256" key="7">
    <source>
        <dbReference type="ARBA" id="ARBA00022795"/>
    </source>
</evidence>
<feature type="domain" description="AAA+ ATPase" evidence="15">
    <location>
        <begin position="189"/>
        <end position="451"/>
    </location>
</feature>
<accession>A0A1U9JX16</accession>
<keyword evidence="6" id="KW-0547">Nucleotide-binding</keyword>
<evidence type="ECO:0000256" key="14">
    <source>
        <dbReference type="SAM" id="MobiDB-lite"/>
    </source>
</evidence>
<keyword evidence="4" id="KW-0813">Transport</keyword>
<evidence type="ECO:0000313" key="17">
    <source>
        <dbReference type="EMBL" id="AQS50333.1"/>
    </source>
</evidence>
<evidence type="ECO:0000256" key="1">
    <source>
        <dbReference type="ARBA" id="ARBA00004413"/>
    </source>
</evidence>